<dbReference type="PANTHER" id="PTHR10057:SF0">
    <property type="entry name" value="TRANSLOCATOR PROTEIN"/>
    <property type="match status" value="1"/>
</dbReference>
<name>R4K0I2_CLOPA</name>
<evidence type="ECO:0000313" key="8">
    <source>
        <dbReference type="Proteomes" id="UP000013523"/>
    </source>
</evidence>
<dbReference type="RefSeq" id="WP_015614911.1">
    <property type="nucleotide sequence ID" value="NC_021182.1"/>
</dbReference>
<evidence type="ECO:0000256" key="4">
    <source>
        <dbReference type="ARBA" id="ARBA00022989"/>
    </source>
</evidence>
<proteinExistence type="inferred from homology"/>
<dbReference type="GO" id="GO:0033013">
    <property type="term" value="P:tetrapyrrole metabolic process"/>
    <property type="evidence" value="ECO:0007669"/>
    <property type="project" value="UniProtKB-ARBA"/>
</dbReference>
<feature type="transmembrane region" description="Helical" evidence="6">
    <location>
        <begin position="87"/>
        <end position="106"/>
    </location>
</feature>
<comment type="similarity">
    <text evidence="2">Belongs to the TspO/BZRP family.</text>
</comment>
<dbReference type="OrthoDB" id="9795496at2"/>
<comment type="subcellular location">
    <subcellularLocation>
        <location evidence="1">Membrane</location>
        <topology evidence="1">Multi-pass membrane protein</topology>
    </subcellularLocation>
</comment>
<dbReference type="GO" id="GO:0016020">
    <property type="term" value="C:membrane"/>
    <property type="evidence" value="ECO:0007669"/>
    <property type="project" value="UniProtKB-SubCell"/>
</dbReference>
<dbReference type="Gene3D" id="1.20.1260.100">
    <property type="entry name" value="TspO/MBR protein"/>
    <property type="match status" value="1"/>
</dbReference>
<reference evidence="7 8" key="1">
    <citation type="submission" date="2012-01" db="EMBL/GenBank/DDBJ databases">
        <title>Complete sequence of chromosome of Clostridium pasteurianum BC1.</title>
        <authorList>
            <consortium name="US DOE Joint Genome Institute"/>
            <person name="Lucas S."/>
            <person name="Han J."/>
            <person name="Lapidus A."/>
            <person name="Cheng J.-F."/>
            <person name="Goodwin L."/>
            <person name="Pitluck S."/>
            <person name="Peters L."/>
            <person name="Mikhailova N."/>
            <person name="Teshima H."/>
            <person name="Detter J.C."/>
            <person name="Han C."/>
            <person name="Tapia R."/>
            <person name="Land M."/>
            <person name="Hauser L."/>
            <person name="Kyrpides N."/>
            <person name="Ivanova N."/>
            <person name="Pagani I."/>
            <person name="Dunn J."/>
            <person name="Taghavi S."/>
            <person name="Francis A."/>
            <person name="van der Lelie D."/>
            <person name="Woyke T."/>
        </authorList>
    </citation>
    <scope>NUCLEOTIDE SEQUENCE [LARGE SCALE GENOMIC DNA]</scope>
    <source>
        <strain evidence="7 8">BC1</strain>
    </source>
</reference>
<evidence type="ECO:0000256" key="6">
    <source>
        <dbReference type="SAM" id="Phobius"/>
    </source>
</evidence>
<dbReference type="AlphaFoldDB" id="R4K0I2"/>
<sequence length="165" mass="18979">MVNIFKVNDKSEIFKAFFSIIIAEAVGALSAFLGGVNSSSYEVLKKPIIAPPAYVFPIVWPILYLLMGLAAYRIWETGKQGKNIRKALLFYVFQLLFNFLWAILFFRLRLYGLAFVELLILFIFIMSTTFEFFKYDRFSGLLMIPYIAGVSFAAVLNFAIWFLNC</sequence>
<dbReference type="PATRIC" id="fig|86416.3.peg.1643"/>
<evidence type="ECO:0000313" key="7">
    <source>
        <dbReference type="EMBL" id="AGK96592.1"/>
    </source>
</evidence>
<gene>
    <name evidence="7" type="ORF">Clopa_1667</name>
</gene>
<keyword evidence="4 6" id="KW-1133">Transmembrane helix</keyword>
<dbReference type="InterPro" id="IPR004307">
    <property type="entry name" value="TspO_MBR"/>
</dbReference>
<dbReference type="EMBL" id="CP003261">
    <property type="protein sequence ID" value="AGK96592.1"/>
    <property type="molecule type" value="Genomic_DNA"/>
</dbReference>
<accession>R4K0I2</accession>
<dbReference type="PIRSF" id="PIRSF005859">
    <property type="entry name" value="PBR"/>
    <property type="match status" value="1"/>
</dbReference>
<keyword evidence="3 6" id="KW-0812">Transmembrane</keyword>
<feature type="transmembrane region" description="Helical" evidence="6">
    <location>
        <begin position="53"/>
        <end position="75"/>
    </location>
</feature>
<dbReference type="InterPro" id="IPR038330">
    <property type="entry name" value="TspO/MBR-related_sf"/>
</dbReference>
<evidence type="ECO:0000256" key="3">
    <source>
        <dbReference type="ARBA" id="ARBA00022692"/>
    </source>
</evidence>
<dbReference type="Pfam" id="PF03073">
    <property type="entry name" value="TspO_MBR"/>
    <property type="match status" value="1"/>
</dbReference>
<dbReference type="STRING" id="86416.Clopa_1667"/>
<keyword evidence="5 6" id="KW-0472">Membrane</keyword>
<dbReference type="HOGENOM" id="CLU_091805_2_0_9"/>
<keyword evidence="8" id="KW-1185">Reference proteome</keyword>
<protein>
    <submittedName>
        <fullName evidence="7">Tryptophan-rich sensory protein</fullName>
    </submittedName>
</protein>
<feature type="transmembrane region" description="Helical" evidence="6">
    <location>
        <begin position="140"/>
        <end position="163"/>
    </location>
</feature>
<evidence type="ECO:0000256" key="2">
    <source>
        <dbReference type="ARBA" id="ARBA00007524"/>
    </source>
</evidence>
<dbReference type="FunFam" id="1.20.1260.100:FF:000001">
    <property type="entry name" value="translocator protein 2"/>
    <property type="match status" value="1"/>
</dbReference>
<feature type="transmembrane region" description="Helical" evidence="6">
    <location>
        <begin position="12"/>
        <end position="33"/>
    </location>
</feature>
<dbReference type="KEGG" id="cpas:Clopa_1667"/>
<feature type="transmembrane region" description="Helical" evidence="6">
    <location>
        <begin position="112"/>
        <end position="133"/>
    </location>
</feature>
<dbReference type="CDD" id="cd15904">
    <property type="entry name" value="TSPO_MBR"/>
    <property type="match status" value="1"/>
</dbReference>
<evidence type="ECO:0000256" key="5">
    <source>
        <dbReference type="ARBA" id="ARBA00023136"/>
    </source>
</evidence>
<dbReference type="eggNOG" id="COG3476">
    <property type="taxonomic scope" value="Bacteria"/>
</dbReference>
<dbReference type="Proteomes" id="UP000013523">
    <property type="component" value="Chromosome"/>
</dbReference>
<evidence type="ECO:0000256" key="1">
    <source>
        <dbReference type="ARBA" id="ARBA00004141"/>
    </source>
</evidence>
<organism evidence="7 8">
    <name type="scientific">Clostridium pasteurianum BC1</name>
    <dbReference type="NCBI Taxonomy" id="86416"/>
    <lineage>
        <taxon>Bacteria</taxon>
        <taxon>Bacillati</taxon>
        <taxon>Bacillota</taxon>
        <taxon>Clostridia</taxon>
        <taxon>Eubacteriales</taxon>
        <taxon>Clostridiaceae</taxon>
        <taxon>Clostridium</taxon>
    </lineage>
</organism>
<dbReference type="PANTHER" id="PTHR10057">
    <property type="entry name" value="PERIPHERAL-TYPE BENZODIAZEPINE RECEPTOR"/>
    <property type="match status" value="1"/>
</dbReference>